<keyword evidence="2" id="KW-1133">Transmembrane helix</keyword>
<dbReference type="EMBL" id="KK914969">
    <property type="protein sequence ID" value="KDP25883.1"/>
    <property type="molecule type" value="Genomic_DNA"/>
</dbReference>
<accession>A0A067JSU7</accession>
<reference evidence="3 4" key="1">
    <citation type="journal article" date="2014" name="PLoS ONE">
        <title>Global Analysis of Gene Expression Profiles in Physic Nut (Jatropha curcas L.) Seedlings Exposed to Salt Stress.</title>
        <authorList>
            <person name="Zhang L."/>
            <person name="Zhang C."/>
            <person name="Wu P."/>
            <person name="Chen Y."/>
            <person name="Li M."/>
            <person name="Jiang H."/>
            <person name="Wu G."/>
        </authorList>
    </citation>
    <scope>NUCLEOTIDE SEQUENCE [LARGE SCALE GENOMIC DNA]</scope>
    <source>
        <strain evidence="4">cv. GZQX0401</strain>
        <tissue evidence="3">Young leaves</tissue>
    </source>
</reference>
<organism evidence="3 4">
    <name type="scientific">Jatropha curcas</name>
    <name type="common">Barbados nut</name>
    <dbReference type="NCBI Taxonomy" id="180498"/>
    <lineage>
        <taxon>Eukaryota</taxon>
        <taxon>Viridiplantae</taxon>
        <taxon>Streptophyta</taxon>
        <taxon>Embryophyta</taxon>
        <taxon>Tracheophyta</taxon>
        <taxon>Spermatophyta</taxon>
        <taxon>Magnoliopsida</taxon>
        <taxon>eudicotyledons</taxon>
        <taxon>Gunneridae</taxon>
        <taxon>Pentapetalae</taxon>
        <taxon>rosids</taxon>
        <taxon>fabids</taxon>
        <taxon>Malpighiales</taxon>
        <taxon>Euphorbiaceae</taxon>
        <taxon>Crotonoideae</taxon>
        <taxon>Jatropheae</taxon>
        <taxon>Jatropha</taxon>
    </lineage>
</organism>
<gene>
    <name evidence="3" type="ORF">JCGZ_23728</name>
</gene>
<keyword evidence="2" id="KW-0472">Membrane</keyword>
<evidence type="ECO:0000256" key="2">
    <source>
        <dbReference type="SAM" id="Phobius"/>
    </source>
</evidence>
<keyword evidence="2" id="KW-0812">Transmembrane</keyword>
<feature type="compositionally biased region" description="Basic residues" evidence="1">
    <location>
        <begin position="163"/>
        <end position="178"/>
    </location>
</feature>
<proteinExistence type="predicted"/>
<evidence type="ECO:0000256" key="1">
    <source>
        <dbReference type="SAM" id="MobiDB-lite"/>
    </source>
</evidence>
<name>A0A067JSU7_JATCU</name>
<keyword evidence="4" id="KW-1185">Reference proteome</keyword>
<evidence type="ECO:0000313" key="4">
    <source>
        <dbReference type="Proteomes" id="UP000027138"/>
    </source>
</evidence>
<sequence length="200" mass="21942">MATENVMDWLLGDTVIDLMTCPTSHDLKLQEFVPDVGTSISLRHDLPSHLCWGAMEKVVRRGKSGGNTFVACSIGLVACTTWAVAYAASLWLMPQSTYPGHARHASCESVSDVTPNCIHVSIDNYNEVCQLYEAARLMLAVARLSDEHVSRVDMAPPASRGRGIQRGRRAGRESRHRPVIIEEIEESGSEDSKETASNMS</sequence>
<dbReference type="Proteomes" id="UP000027138">
    <property type="component" value="Unassembled WGS sequence"/>
</dbReference>
<feature type="transmembrane region" description="Helical" evidence="2">
    <location>
        <begin position="69"/>
        <end position="93"/>
    </location>
</feature>
<dbReference type="AlphaFoldDB" id="A0A067JSU7"/>
<feature type="region of interest" description="Disordered" evidence="1">
    <location>
        <begin position="153"/>
        <end position="200"/>
    </location>
</feature>
<protein>
    <submittedName>
        <fullName evidence="3">Uncharacterized protein</fullName>
    </submittedName>
</protein>
<evidence type="ECO:0000313" key="3">
    <source>
        <dbReference type="EMBL" id="KDP25883.1"/>
    </source>
</evidence>